<keyword evidence="3" id="KW-1185">Reference proteome</keyword>
<dbReference type="Proteomes" id="UP000298588">
    <property type="component" value="Chromosome"/>
</dbReference>
<dbReference type="InterPro" id="IPR050491">
    <property type="entry name" value="AmpC-like"/>
</dbReference>
<accession>A0A4D7QNQ3</accession>
<evidence type="ECO:0000313" key="3">
    <source>
        <dbReference type="Proteomes" id="UP000298588"/>
    </source>
</evidence>
<dbReference type="InterPro" id="IPR001466">
    <property type="entry name" value="Beta-lactam-related"/>
</dbReference>
<dbReference type="PANTHER" id="PTHR46825">
    <property type="entry name" value="D-ALANYL-D-ALANINE-CARBOXYPEPTIDASE/ENDOPEPTIDASE AMPH"/>
    <property type="match status" value="1"/>
</dbReference>
<proteinExistence type="predicted"/>
<reference evidence="2 3" key="1">
    <citation type="submission" date="2019-04" db="EMBL/GenBank/DDBJ databases">
        <title>Phreatobacter aquaticus sp. nov.</title>
        <authorList>
            <person name="Choi A."/>
            <person name="Baek K."/>
        </authorList>
    </citation>
    <scope>NUCLEOTIDE SEQUENCE [LARGE SCALE GENOMIC DNA]</scope>
    <source>
        <strain evidence="2 3">NMCR1094</strain>
    </source>
</reference>
<name>A0A4D7QNQ3_9HYPH</name>
<dbReference type="SUPFAM" id="SSF56601">
    <property type="entry name" value="beta-lactamase/transpeptidase-like"/>
    <property type="match status" value="1"/>
</dbReference>
<organism evidence="2 3">
    <name type="scientific">Phreatobacter aquaticus</name>
    <dbReference type="NCBI Taxonomy" id="2570229"/>
    <lineage>
        <taxon>Bacteria</taxon>
        <taxon>Pseudomonadati</taxon>
        <taxon>Pseudomonadota</taxon>
        <taxon>Alphaproteobacteria</taxon>
        <taxon>Hyphomicrobiales</taxon>
        <taxon>Phreatobacteraceae</taxon>
        <taxon>Phreatobacter</taxon>
    </lineage>
</organism>
<dbReference type="AlphaFoldDB" id="A0A4D7QNQ3"/>
<gene>
    <name evidence="2" type="ORF">E8L99_18155</name>
</gene>
<dbReference type="Pfam" id="PF00144">
    <property type="entry name" value="Beta-lactamase"/>
    <property type="match status" value="1"/>
</dbReference>
<dbReference type="RefSeq" id="WP_137100872.1">
    <property type="nucleotide sequence ID" value="NZ_CP039865.1"/>
</dbReference>
<dbReference type="Gene3D" id="3.40.710.10">
    <property type="entry name" value="DD-peptidase/beta-lactamase superfamily"/>
    <property type="match status" value="1"/>
</dbReference>
<dbReference type="InterPro" id="IPR012338">
    <property type="entry name" value="Beta-lactam/transpept-like"/>
</dbReference>
<evidence type="ECO:0000259" key="1">
    <source>
        <dbReference type="Pfam" id="PF00144"/>
    </source>
</evidence>
<dbReference type="EMBL" id="CP039865">
    <property type="protein sequence ID" value="QCK87543.1"/>
    <property type="molecule type" value="Genomic_DNA"/>
</dbReference>
<dbReference type="KEGG" id="paqt:E8L99_18155"/>
<dbReference type="PANTHER" id="PTHR46825:SF9">
    <property type="entry name" value="BETA-LACTAMASE-RELATED DOMAIN-CONTAINING PROTEIN"/>
    <property type="match status" value="1"/>
</dbReference>
<feature type="domain" description="Beta-lactamase-related" evidence="1">
    <location>
        <begin position="20"/>
        <end position="329"/>
    </location>
</feature>
<dbReference type="OrthoDB" id="5705574at2"/>
<sequence>MADWLQPALTYARSWLQFQHRVHDLPGLQCAIRGDGKVLLDLAIGKASLASGAPLTSDTRLRVASHSKTFTAFGVMKLVDQGRLRLDDKAGQHVTGLHPDTADATIAQLLSHSAGIIRDGTDAGQWQGRRDFLNEAELRAALADAPLIPANTRFKYSNHGFGLLGLIIEAVTGEPYATWMAREVVSPAGLAATMPDAPVPEGTPLADGHGNKLLLGKRFVVPMAQGTGALAAATGFVSTAKDLTALIAQLDPAAPASILSVGSRREMVRRHWKVLDSVIDRHYGLGTIHGGNGDWAWYGHSGVFPGCFSHTCIVPAAGLTLSVIINAPDVVPATLVEGLIEILKVFKANGAPAATLAPWTGRWWSMWGPVDLLAVGNKVIVAVPGQANPFTDASEIVEVKGNVGIVGKATGFTNYRETARLETDGSGKPVALWLGGIKLLPEAEAAAETGAKFQVAATT</sequence>
<evidence type="ECO:0000313" key="2">
    <source>
        <dbReference type="EMBL" id="QCK87543.1"/>
    </source>
</evidence>
<protein>
    <submittedName>
        <fullName evidence="2">Beta-lactamase family protein</fullName>
    </submittedName>
</protein>